<dbReference type="Pfam" id="PF04616">
    <property type="entry name" value="Glyco_hydro_43"/>
    <property type="match status" value="1"/>
</dbReference>
<feature type="active site" description="Proton donor" evidence="13">
    <location>
        <position position="313"/>
    </location>
</feature>
<dbReference type="EMBL" id="DS027045">
    <property type="protein sequence ID" value="EAW14311.1"/>
    <property type="molecule type" value="Genomic_DNA"/>
</dbReference>
<feature type="region of interest" description="Disordered" evidence="16">
    <location>
        <begin position="62"/>
        <end position="111"/>
    </location>
</feature>
<evidence type="ECO:0000256" key="2">
    <source>
        <dbReference type="ARBA" id="ARBA00004834"/>
    </source>
</evidence>
<dbReference type="GO" id="GO:0005576">
    <property type="term" value="C:extracellular region"/>
    <property type="evidence" value="ECO:0007669"/>
    <property type="project" value="UniProtKB-SubCell"/>
</dbReference>
<evidence type="ECO:0000256" key="5">
    <source>
        <dbReference type="ARBA" id="ARBA00022651"/>
    </source>
</evidence>
<evidence type="ECO:0000256" key="9">
    <source>
        <dbReference type="ARBA" id="ARBA00023277"/>
    </source>
</evidence>
<keyword evidence="17" id="KW-0812">Transmembrane</keyword>
<gene>
    <name evidence="18" type="ORF">ACLA_073460</name>
</gene>
<name>A1C7E0_ASPCL</name>
<dbReference type="KEGG" id="act:ACLA_073460"/>
<dbReference type="RefSeq" id="XP_001275737.1">
    <property type="nucleotide sequence ID" value="XM_001275736.1"/>
</dbReference>
<feature type="transmembrane region" description="Helical" evidence="17">
    <location>
        <begin position="36"/>
        <end position="57"/>
    </location>
</feature>
<evidence type="ECO:0000256" key="11">
    <source>
        <dbReference type="ARBA" id="ARBA00023326"/>
    </source>
</evidence>
<evidence type="ECO:0000256" key="17">
    <source>
        <dbReference type="SAM" id="Phobius"/>
    </source>
</evidence>
<organism evidence="18 19">
    <name type="scientific">Aspergillus clavatus (strain ATCC 1007 / CBS 513.65 / DSM 816 / NCTC 3887 / NRRL 1 / QM 1276 / 107)</name>
    <dbReference type="NCBI Taxonomy" id="344612"/>
    <lineage>
        <taxon>Eukaryota</taxon>
        <taxon>Fungi</taxon>
        <taxon>Dikarya</taxon>
        <taxon>Ascomycota</taxon>
        <taxon>Pezizomycotina</taxon>
        <taxon>Eurotiomycetes</taxon>
        <taxon>Eurotiomycetidae</taxon>
        <taxon>Eurotiales</taxon>
        <taxon>Aspergillaceae</taxon>
        <taxon>Aspergillus</taxon>
        <taxon>Aspergillus subgen. Fumigati</taxon>
    </lineage>
</organism>
<evidence type="ECO:0000313" key="18">
    <source>
        <dbReference type="EMBL" id="EAW14311.1"/>
    </source>
</evidence>
<sequence>MSSSRTDALPGSLPSYAPPLGGHAPSRPASLARRRALRLILGLALFILVGLGLYIYIPGHPKPQAQPKPQPQPQPEPPLKSPPEPQPQPPPQPQPHPKPPPKPQERFPPAHATDFRIHDPSIIRVGGTYYSYSVGKHILIHQAPSLDGPWKRAGTVLTADSIIPKGDRKAPWAPQTIHHGDTYYCFYAVSNSGCRDSAIGVATSKSPGPGAWTDHGLLVQSGTGQGSEKHPFAGSNTIDPSVIVTQDGQGYLMFGSFWSGIWQVPLGKNLISVGGDTHIEAQQLVYMEKAPLPASNNPNPLCREPSGGARPIEGSFISYHEPWYYLWFSYGKCCKFDVQNLPPPGREYSIRVGRSKNPRGPFVDKQGRDLAKGGGEIVYASNRDVYAPGGQGVLTEESGDILYYHYLNKSMSYEFGEARLGYNPLEYVDGWPVPQ</sequence>
<evidence type="ECO:0000256" key="10">
    <source>
        <dbReference type="ARBA" id="ARBA00023295"/>
    </source>
</evidence>
<keyword evidence="8" id="KW-0325">Glycoprotein</keyword>
<keyword evidence="9" id="KW-0119">Carbohydrate metabolism</keyword>
<dbReference type="GO" id="GO:0004553">
    <property type="term" value="F:hydrolase activity, hydrolyzing O-glycosyl compounds"/>
    <property type="evidence" value="ECO:0007669"/>
    <property type="project" value="InterPro"/>
</dbReference>
<evidence type="ECO:0000256" key="7">
    <source>
        <dbReference type="ARBA" id="ARBA00022801"/>
    </source>
</evidence>
<feature type="site" description="Important for catalytic activity, responsible for pKa modulation of the active site Glu and correct orientation of both the proton donor and substrate" evidence="14">
    <location>
        <position position="239"/>
    </location>
</feature>
<protein>
    <submittedName>
        <fullName evidence="18">Endo-arabinanase, putative</fullName>
    </submittedName>
</protein>
<reference evidence="18 19" key="1">
    <citation type="journal article" date="2008" name="PLoS Genet.">
        <title>Genomic islands in the pathogenic filamentous fungus Aspergillus fumigatus.</title>
        <authorList>
            <person name="Fedorova N.D."/>
            <person name="Khaldi N."/>
            <person name="Joardar V.S."/>
            <person name="Maiti R."/>
            <person name="Amedeo P."/>
            <person name="Anderson M.J."/>
            <person name="Crabtree J."/>
            <person name="Silva J.C."/>
            <person name="Badger J.H."/>
            <person name="Albarraq A."/>
            <person name="Angiuoli S."/>
            <person name="Bussey H."/>
            <person name="Bowyer P."/>
            <person name="Cotty P.J."/>
            <person name="Dyer P.S."/>
            <person name="Egan A."/>
            <person name="Galens K."/>
            <person name="Fraser-Liggett C.M."/>
            <person name="Haas B.J."/>
            <person name="Inman J.M."/>
            <person name="Kent R."/>
            <person name="Lemieux S."/>
            <person name="Malavazi I."/>
            <person name="Orvis J."/>
            <person name="Roemer T."/>
            <person name="Ronning C.M."/>
            <person name="Sundaram J.P."/>
            <person name="Sutton G."/>
            <person name="Turner G."/>
            <person name="Venter J.C."/>
            <person name="White O.R."/>
            <person name="Whitty B.R."/>
            <person name="Youngman P."/>
            <person name="Wolfe K.H."/>
            <person name="Goldman G.H."/>
            <person name="Wortman J.R."/>
            <person name="Jiang B."/>
            <person name="Denning D.W."/>
            <person name="Nierman W.C."/>
        </authorList>
    </citation>
    <scope>NUCLEOTIDE SEQUENCE [LARGE SCALE GENOMIC DNA]</scope>
    <source>
        <strain evidence="19">ATCC 1007 / CBS 513.65 / DSM 816 / NCTC 3887 / NRRL 1</strain>
    </source>
</reference>
<dbReference type="AlphaFoldDB" id="A1C7E0"/>
<dbReference type="VEuPathDB" id="FungiDB:ACLA_073460"/>
<keyword evidence="6" id="KW-0732">Signal</keyword>
<dbReference type="PANTHER" id="PTHR43301">
    <property type="entry name" value="ARABINAN ENDO-1,5-ALPHA-L-ARABINOSIDASE"/>
    <property type="match status" value="1"/>
</dbReference>
<keyword evidence="17" id="KW-0472">Membrane</keyword>
<dbReference type="OMA" id="KAPWAPT"/>
<evidence type="ECO:0000256" key="4">
    <source>
        <dbReference type="ARBA" id="ARBA00022525"/>
    </source>
</evidence>
<dbReference type="HOGENOM" id="CLU_009397_5_0_1"/>
<evidence type="ECO:0000256" key="12">
    <source>
        <dbReference type="ARBA" id="ARBA00025221"/>
    </source>
</evidence>
<evidence type="ECO:0000256" key="14">
    <source>
        <dbReference type="PIRSR" id="PIRSR606710-2"/>
    </source>
</evidence>
<accession>A1C7E0</accession>
<comment type="function">
    <text evidence="12">Endo-1,5-alpha-L-arabinanase involved in degradation of pectin. Its preferred substrate is linear 1,5-alpha-L-arabinan.</text>
</comment>
<feature type="region of interest" description="Disordered" evidence="16">
    <location>
        <begin position="1"/>
        <end position="27"/>
    </location>
</feature>
<dbReference type="CDD" id="cd18831">
    <property type="entry name" value="GH43_AnAbnA-like"/>
    <property type="match status" value="1"/>
</dbReference>
<keyword evidence="11" id="KW-0624">Polysaccharide degradation</keyword>
<evidence type="ECO:0000256" key="8">
    <source>
        <dbReference type="ARBA" id="ARBA00023180"/>
    </source>
</evidence>
<dbReference type="Gene3D" id="2.115.10.20">
    <property type="entry name" value="Glycosyl hydrolase domain, family 43"/>
    <property type="match status" value="1"/>
</dbReference>
<evidence type="ECO:0000256" key="6">
    <source>
        <dbReference type="ARBA" id="ARBA00022729"/>
    </source>
</evidence>
<comment type="pathway">
    <text evidence="2">Glycan metabolism; L-arabinan degradation.</text>
</comment>
<keyword evidence="17" id="KW-1133">Transmembrane helix</keyword>
<dbReference type="InterPro" id="IPR006710">
    <property type="entry name" value="Glyco_hydro_43"/>
</dbReference>
<dbReference type="InterPro" id="IPR050727">
    <property type="entry name" value="GH43_arabinanases"/>
</dbReference>
<evidence type="ECO:0000256" key="3">
    <source>
        <dbReference type="ARBA" id="ARBA00009865"/>
    </source>
</evidence>
<evidence type="ECO:0000256" key="1">
    <source>
        <dbReference type="ARBA" id="ARBA00004613"/>
    </source>
</evidence>
<keyword evidence="5" id="KW-0858">Xylan degradation</keyword>
<dbReference type="SUPFAM" id="SSF75005">
    <property type="entry name" value="Arabinanase/levansucrase/invertase"/>
    <property type="match status" value="1"/>
</dbReference>
<keyword evidence="10 15" id="KW-0326">Glycosidase</keyword>
<dbReference type="GO" id="GO:0045493">
    <property type="term" value="P:xylan catabolic process"/>
    <property type="evidence" value="ECO:0007669"/>
    <property type="project" value="UniProtKB-KW"/>
</dbReference>
<keyword evidence="7 15" id="KW-0378">Hydrolase</keyword>
<feature type="active site" description="Proton acceptor" evidence="13">
    <location>
        <position position="119"/>
    </location>
</feature>
<keyword evidence="4" id="KW-0964">Secreted</keyword>
<evidence type="ECO:0000256" key="13">
    <source>
        <dbReference type="PIRSR" id="PIRSR606710-1"/>
    </source>
</evidence>
<dbReference type="eggNOG" id="ENOG502S2VU">
    <property type="taxonomic scope" value="Eukaryota"/>
</dbReference>
<comment type="similarity">
    <text evidence="3 15">Belongs to the glycosyl hydrolase 43 family.</text>
</comment>
<evidence type="ECO:0000256" key="15">
    <source>
        <dbReference type="RuleBase" id="RU361187"/>
    </source>
</evidence>
<evidence type="ECO:0000313" key="19">
    <source>
        <dbReference type="Proteomes" id="UP000006701"/>
    </source>
</evidence>
<evidence type="ECO:0000256" key="16">
    <source>
        <dbReference type="SAM" id="MobiDB-lite"/>
    </source>
</evidence>
<dbReference type="STRING" id="344612.A1C7E0"/>
<feature type="compositionally biased region" description="Pro residues" evidence="16">
    <location>
        <begin position="62"/>
        <end position="102"/>
    </location>
</feature>
<comment type="subcellular location">
    <subcellularLocation>
        <location evidence="1">Secreted</location>
    </subcellularLocation>
</comment>
<proteinExistence type="inferred from homology"/>
<dbReference type="InterPro" id="IPR023296">
    <property type="entry name" value="Glyco_hydro_beta-prop_sf"/>
</dbReference>
<dbReference type="GeneID" id="4707923"/>
<keyword evidence="19" id="KW-1185">Reference proteome</keyword>
<dbReference type="Proteomes" id="UP000006701">
    <property type="component" value="Unassembled WGS sequence"/>
</dbReference>
<dbReference type="PANTHER" id="PTHR43301:SF4">
    <property type="entry name" value="ARABINAN ENDO-1,5-ALPHA-L-ARABINOSIDASE B"/>
    <property type="match status" value="1"/>
</dbReference>
<dbReference type="OrthoDB" id="195678at2759"/>